<dbReference type="Proteomes" id="UP001437256">
    <property type="component" value="Unassembled WGS sequence"/>
</dbReference>
<feature type="domain" description="F-box" evidence="1">
    <location>
        <begin position="30"/>
        <end position="78"/>
    </location>
</feature>
<evidence type="ECO:0000313" key="3">
    <source>
        <dbReference type="Proteomes" id="UP001437256"/>
    </source>
</evidence>
<feature type="non-terminal residue" evidence="2">
    <location>
        <position position="78"/>
    </location>
</feature>
<name>A0ABR2Z5X6_9AGAR</name>
<dbReference type="EMBL" id="JBBXMP010000746">
    <property type="protein sequence ID" value="KAL0057021.1"/>
    <property type="molecule type" value="Genomic_DNA"/>
</dbReference>
<gene>
    <name evidence="2" type="ORF">AAF712_016359</name>
</gene>
<proteinExistence type="predicted"/>
<dbReference type="InterPro" id="IPR036047">
    <property type="entry name" value="F-box-like_dom_sf"/>
</dbReference>
<evidence type="ECO:0000259" key="1">
    <source>
        <dbReference type="PROSITE" id="PS50181"/>
    </source>
</evidence>
<comment type="caution">
    <text evidence="2">The sequence shown here is derived from an EMBL/GenBank/DDBJ whole genome shotgun (WGS) entry which is preliminary data.</text>
</comment>
<evidence type="ECO:0000313" key="2">
    <source>
        <dbReference type="EMBL" id="KAL0057021.1"/>
    </source>
</evidence>
<dbReference type="Gene3D" id="1.20.1280.50">
    <property type="match status" value="1"/>
</dbReference>
<keyword evidence="3" id="KW-1185">Reference proteome</keyword>
<dbReference type="SUPFAM" id="SSF81383">
    <property type="entry name" value="F-box domain"/>
    <property type="match status" value="1"/>
</dbReference>
<organism evidence="2 3">
    <name type="scientific">Marasmius tenuissimus</name>
    <dbReference type="NCBI Taxonomy" id="585030"/>
    <lineage>
        <taxon>Eukaryota</taxon>
        <taxon>Fungi</taxon>
        <taxon>Dikarya</taxon>
        <taxon>Basidiomycota</taxon>
        <taxon>Agaricomycotina</taxon>
        <taxon>Agaricomycetes</taxon>
        <taxon>Agaricomycetidae</taxon>
        <taxon>Agaricales</taxon>
        <taxon>Marasmiineae</taxon>
        <taxon>Marasmiaceae</taxon>
        <taxon>Marasmius</taxon>
    </lineage>
</organism>
<accession>A0ABR2Z5X6</accession>
<sequence>MAESSSDHEHTQALPPTRLFRLFPPVTLGASPISSLPNELLYMIFQWFMLIENHPQLLSAALTLHRVCNQWNDLVMSD</sequence>
<protein>
    <recommendedName>
        <fullName evidence="1">F-box domain-containing protein</fullName>
    </recommendedName>
</protein>
<dbReference type="PROSITE" id="PS50181">
    <property type="entry name" value="FBOX"/>
    <property type="match status" value="1"/>
</dbReference>
<dbReference type="Pfam" id="PF12937">
    <property type="entry name" value="F-box-like"/>
    <property type="match status" value="1"/>
</dbReference>
<reference evidence="2 3" key="1">
    <citation type="submission" date="2024-05" db="EMBL/GenBank/DDBJ databases">
        <title>A draft genome resource for the thread blight pathogen Marasmius tenuissimus strain MS-2.</title>
        <authorList>
            <person name="Yulfo-Soto G.E."/>
            <person name="Baruah I.K."/>
            <person name="Amoako-Attah I."/>
            <person name="Bukari Y."/>
            <person name="Meinhardt L.W."/>
            <person name="Bailey B.A."/>
            <person name="Cohen S.P."/>
        </authorList>
    </citation>
    <scope>NUCLEOTIDE SEQUENCE [LARGE SCALE GENOMIC DNA]</scope>
    <source>
        <strain evidence="2 3">MS-2</strain>
    </source>
</reference>
<dbReference type="InterPro" id="IPR001810">
    <property type="entry name" value="F-box_dom"/>
</dbReference>